<feature type="transmembrane region" description="Helical" evidence="14">
    <location>
        <begin position="39"/>
        <end position="61"/>
    </location>
</feature>
<feature type="transmembrane region" description="Helical" evidence="14">
    <location>
        <begin position="127"/>
        <end position="152"/>
    </location>
</feature>
<evidence type="ECO:0000256" key="4">
    <source>
        <dbReference type="ARBA" id="ARBA00022475"/>
    </source>
</evidence>
<evidence type="ECO:0000256" key="9">
    <source>
        <dbReference type="ARBA" id="ARBA00023065"/>
    </source>
</evidence>
<proteinExistence type="inferred from homology"/>
<comment type="subcellular location">
    <subcellularLocation>
        <location evidence="1 14">Cell membrane</location>
        <topology evidence="1 14">Multi-pass membrane protein</topology>
    </subcellularLocation>
</comment>
<sequence length="500" mass="53344">MSATSYQAMTMVIYLSVMVLIGFFAYLRTTNLDDFMLGGRGLGPFVAALSAGASDMSGWLLMGLPGAIYSAGLINMWIAVGLTIGAWLNWKYVAPRLRAQSEVMDNSITIPSFLSNRVQDQRNIIRITAGLIILLFFTFYVSSGIVSGAVFFQSSFGMDYRLGLVLVTAITVLYTLIGGFLAVSWTDLVQGLMMVTALVMVPLVGIYELGGVSNLVSAVNQVSPDLLSLGLAAPTLGMVSALAWGFGYFGQPHILVRFMALRNPQEAISGRRIGITWMLLGVFGAGGTALVGIAMYSAKGHPLDNPETVFIALGQLLFHPIIAGFMLAAILAAIMSTISSQLLVTSSALVEDIYRGIRKKDFSGNNGVILGRAAVLIVAVVAALLALNPNNTILDLVGFAWAGFGASFGPIIILSLYWKRLTPAGAIWGMISGAATVVIWKQLTGGIFDLYEILPGFLANLLVTMIISHLTYRPNPQVEAKFEAGNQAARKFASLAPSDS</sequence>
<keyword evidence="3 14" id="KW-0813">Transport</keyword>
<dbReference type="PROSITE" id="PS50283">
    <property type="entry name" value="NA_SOLUT_SYMP_3"/>
    <property type="match status" value="1"/>
</dbReference>
<feature type="transmembrane region" description="Helical" evidence="14">
    <location>
        <begin position="425"/>
        <end position="441"/>
    </location>
</feature>
<keyword evidence="9 14" id="KW-0406">Ion transport</keyword>
<keyword evidence="7 14" id="KW-1133">Transmembrane helix</keyword>
<reference evidence="15 16" key="1">
    <citation type="submission" date="2016-11" db="EMBL/GenBank/DDBJ databases">
        <title>Actinomyces gypaetusis sp. nov. isolated from the vulture Gypaetus barbatus in Qinghai Tibet Plateau China.</title>
        <authorList>
            <person name="Meng X."/>
        </authorList>
    </citation>
    <scope>NUCLEOTIDE SEQUENCE [LARGE SCALE GENOMIC DNA]</scope>
    <source>
        <strain evidence="15 16">VUL4_2</strain>
    </source>
</reference>
<dbReference type="AlphaFoldDB" id="A0A1Q5PJQ2"/>
<evidence type="ECO:0000256" key="6">
    <source>
        <dbReference type="ARBA" id="ARBA00022847"/>
    </source>
</evidence>
<dbReference type="InterPro" id="IPR011851">
    <property type="entry name" value="Na/Pro_symporter"/>
</dbReference>
<organism evidence="15 16">
    <name type="scientific">Boudabousia liubingyangii</name>
    <dbReference type="NCBI Taxonomy" id="1921764"/>
    <lineage>
        <taxon>Bacteria</taxon>
        <taxon>Bacillati</taxon>
        <taxon>Actinomycetota</taxon>
        <taxon>Actinomycetes</taxon>
        <taxon>Actinomycetales</taxon>
        <taxon>Actinomycetaceae</taxon>
        <taxon>Boudabousia</taxon>
    </lineage>
</organism>
<evidence type="ECO:0000256" key="1">
    <source>
        <dbReference type="ARBA" id="ARBA00004651"/>
    </source>
</evidence>
<keyword evidence="5 14" id="KW-0812">Transmembrane</keyword>
<feature type="transmembrane region" description="Helical" evidence="14">
    <location>
        <begin position="164"/>
        <end position="183"/>
    </location>
</feature>
<evidence type="ECO:0000256" key="7">
    <source>
        <dbReference type="ARBA" id="ARBA00022989"/>
    </source>
</evidence>
<keyword evidence="14" id="KW-0029">Amino-acid transport</keyword>
<dbReference type="InterPro" id="IPR038377">
    <property type="entry name" value="Na/Glc_symporter_sf"/>
</dbReference>
<feature type="transmembrane region" description="Helical" evidence="14">
    <location>
        <begin position="227"/>
        <end position="249"/>
    </location>
</feature>
<feature type="transmembrane region" description="Helical" evidence="14">
    <location>
        <begin position="6"/>
        <end position="27"/>
    </location>
</feature>
<evidence type="ECO:0000256" key="2">
    <source>
        <dbReference type="ARBA" id="ARBA00006434"/>
    </source>
</evidence>
<evidence type="ECO:0000256" key="13">
    <source>
        <dbReference type="RuleBase" id="RU362091"/>
    </source>
</evidence>
<evidence type="ECO:0000256" key="12">
    <source>
        <dbReference type="ARBA" id="ARBA00033708"/>
    </source>
</evidence>
<keyword evidence="16" id="KW-1185">Reference proteome</keyword>
<keyword evidence="11 14" id="KW-0739">Sodium transport</keyword>
<dbReference type="RefSeq" id="WP_073709763.1">
    <property type="nucleotide sequence ID" value="NZ_MQSV01000006.1"/>
</dbReference>
<comment type="catalytic activity">
    <reaction evidence="12">
        <text>L-proline(in) + Na(+)(in) = L-proline(out) + Na(+)(out)</text>
        <dbReference type="Rhea" id="RHEA:28967"/>
        <dbReference type="ChEBI" id="CHEBI:29101"/>
        <dbReference type="ChEBI" id="CHEBI:60039"/>
    </reaction>
</comment>
<evidence type="ECO:0000256" key="3">
    <source>
        <dbReference type="ARBA" id="ARBA00022448"/>
    </source>
</evidence>
<dbReference type="CDD" id="cd11475">
    <property type="entry name" value="SLC5sbd_PutP"/>
    <property type="match status" value="1"/>
</dbReference>
<protein>
    <recommendedName>
        <fullName evidence="14">Sodium/proline symporter</fullName>
    </recommendedName>
    <alternativeName>
        <fullName evidence="14">Proline permease</fullName>
    </alternativeName>
</protein>
<evidence type="ECO:0000256" key="5">
    <source>
        <dbReference type="ARBA" id="ARBA00022692"/>
    </source>
</evidence>
<comment type="similarity">
    <text evidence="2 13">Belongs to the sodium:solute symporter (SSF) (TC 2.A.21) family.</text>
</comment>
<dbReference type="OrthoDB" id="9789704at2"/>
<dbReference type="GO" id="GO:0015193">
    <property type="term" value="F:L-proline transmembrane transporter activity"/>
    <property type="evidence" value="ECO:0007669"/>
    <property type="project" value="TreeGrafter"/>
</dbReference>
<keyword evidence="4 14" id="KW-1003">Cell membrane</keyword>
<dbReference type="Pfam" id="PF00474">
    <property type="entry name" value="SSF"/>
    <property type="match status" value="1"/>
</dbReference>
<feature type="transmembrane region" description="Helical" evidence="14">
    <location>
        <begin position="316"/>
        <end position="344"/>
    </location>
</feature>
<evidence type="ECO:0000256" key="14">
    <source>
        <dbReference type="RuleBase" id="RU366012"/>
    </source>
</evidence>
<comment type="caution">
    <text evidence="15">The sequence shown here is derived from an EMBL/GenBank/DDBJ whole genome shotgun (WGS) entry which is preliminary data.</text>
</comment>
<feature type="transmembrane region" description="Helical" evidence="14">
    <location>
        <begin position="365"/>
        <end position="387"/>
    </location>
</feature>
<dbReference type="Gene3D" id="1.20.1730.10">
    <property type="entry name" value="Sodium/glucose cotransporter"/>
    <property type="match status" value="1"/>
</dbReference>
<feature type="transmembrane region" description="Helical" evidence="14">
    <location>
        <begin position="275"/>
        <end position="296"/>
    </location>
</feature>
<dbReference type="GO" id="GO:0015824">
    <property type="term" value="P:proline transport"/>
    <property type="evidence" value="ECO:0007669"/>
    <property type="project" value="UniProtKB-UniRule"/>
</dbReference>
<dbReference type="InterPro" id="IPR018212">
    <property type="entry name" value="Na/solute_symporter_CS"/>
</dbReference>
<keyword evidence="8 14" id="KW-0915">Sodium</keyword>
<dbReference type="FunFam" id="1.20.1730.10:FF:000002">
    <property type="entry name" value="Sodium/proline symporter"/>
    <property type="match status" value="1"/>
</dbReference>
<dbReference type="PANTHER" id="PTHR48086:SF3">
    <property type="entry name" value="SODIUM_PROLINE SYMPORTER"/>
    <property type="match status" value="1"/>
</dbReference>
<accession>A0A1Q5PJQ2</accession>
<feature type="transmembrane region" description="Helical" evidence="14">
    <location>
        <begin position="188"/>
        <end position="207"/>
    </location>
</feature>
<feature type="transmembrane region" description="Helical" evidence="14">
    <location>
        <begin position="453"/>
        <end position="472"/>
    </location>
</feature>
<evidence type="ECO:0000256" key="10">
    <source>
        <dbReference type="ARBA" id="ARBA00023136"/>
    </source>
</evidence>
<dbReference type="EMBL" id="MQSV01000006">
    <property type="protein sequence ID" value="OKL46167.1"/>
    <property type="molecule type" value="Genomic_DNA"/>
</dbReference>
<dbReference type="GO" id="GO:0005886">
    <property type="term" value="C:plasma membrane"/>
    <property type="evidence" value="ECO:0007669"/>
    <property type="project" value="UniProtKB-SubCell"/>
</dbReference>
<gene>
    <name evidence="15" type="ORF">BSR29_07910</name>
</gene>
<dbReference type="InterPro" id="IPR001734">
    <property type="entry name" value="Na/solute_symporter"/>
</dbReference>
<dbReference type="NCBIfam" id="TIGR00813">
    <property type="entry name" value="sss"/>
    <property type="match status" value="1"/>
</dbReference>
<evidence type="ECO:0000256" key="8">
    <source>
        <dbReference type="ARBA" id="ARBA00023053"/>
    </source>
</evidence>
<feature type="transmembrane region" description="Helical" evidence="14">
    <location>
        <begin position="67"/>
        <end position="88"/>
    </location>
</feature>
<evidence type="ECO:0000313" key="16">
    <source>
        <dbReference type="Proteomes" id="UP000186785"/>
    </source>
</evidence>
<keyword evidence="10 14" id="KW-0472">Membrane</keyword>
<evidence type="ECO:0000313" key="15">
    <source>
        <dbReference type="EMBL" id="OKL46167.1"/>
    </source>
</evidence>
<dbReference type="NCBIfam" id="TIGR02121">
    <property type="entry name" value="Na_Pro_sym"/>
    <property type="match status" value="1"/>
</dbReference>
<dbReference type="InterPro" id="IPR050277">
    <property type="entry name" value="Sodium:Solute_Symporter"/>
</dbReference>
<dbReference type="PANTHER" id="PTHR48086">
    <property type="entry name" value="SODIUM/PROLINE SYMPORTER-RELATED"/>
    <property type="match status" value="1"/>
</dbReference>
<comment type="function">
    <text evidence="14">Catalyzes the sodium-dependent uptake of extracellular L-proline.</text>
</comment>
<evidence type="ECO:0000256" key="11">
    <source>
        <dbReference type="ARBA" id="ARBA00023201"/>
    </source>
</evidence>
<feature type="transmembrane region" description="Helical" evidence="14">
    <location>
        <begin position="399"/>
        <end position="418"/>
    </location>
</feature>
<dbReference type="STRING" id="1921764.BSR28_07205"/>
<dbReference type="GO" id="GO:0005298">
    <property type="term" value="F:proline:sodium symporter activity"/>
    <property type="evidence" value="ECO:0007669"/>
    <property type="project" value="UniProtKB-UniRule"/>
</dbReference>
<dbReference type="GO" id="GO:0031402">
    <property type="term" value="F:sodium ion binding"/>
    <property type="evidence" value="ECO:0007669"/>
    <property type="project" value="UniProtKB-UniRule"/>
</dbReference>
<name>A0A1Q5PJQ2_9ACTO</name>
<dbReference type="PROSITE" id="PS00456">
    <property type="entry name" value="NA_SOLUT_SYMP_1"/>
    <property type="match status" value="1"/>
</dbReference>
<keyword evidence="6 14" id="KW-0769">Symport</keyword>
<dbReference type="Proteomes" id="UP000186785">
    <property type="component" value="Unassembled WGS sequence"/>
</dbReference>